<keyword evidence="1 4" id="KW-0489">Methyltransferase</keyword>
<dbReference type="Pfam" id="PF03602">
    <property type="entry name" value="Cons_hypoth95"/>
    <property type="match status" value="1"/>
</dbReference>
<keyword evidence="2 4" id="KW-0808">Transferase</keyword>
<dbReference type="CDD" id="cd02440">
    <property type="entry name" value="AdoMet_MTases"/>
    <property type="match status" value="1"/>
</dbReference>
<feature type="region of interest" description="Disordered" evidence="3">
    <location>
        <begin position="1"/>
        <end position="45"/>
    </location>
</feature>
<evidence type="ECO:0000256" key="3">
    <source>
        <dbReference type="SAM" id="MobiDB-lite"/>
    </source>
</evidence>
<dbReference type="GO" id="GO:0052913">
    <property type="term" value="F:16S rRNA (guanine(966)-N(2))-methyltransferase activity"/>
    <property type="evidence" value="ECO:0007669"/>
    <property type="project" value="UniProtKB-EC"/>
</dbReference>
<evidence type="ECO:0000313" key="5">
    <source>
        <dbReference type="Proteomes" id="UP000509579"/>
    </source>
</evidence>
<evidence type="ECO:0000256" key="1">
    <source>
        <dbReference type="ARBA" id="ARBA00022603"/>
    </source>
</evidence>
<proteinExistence type="predicted"/>
<protein>
    <submittedName>
        <fullName evidence="4">16S rRNA (Guanine(966)-N(2))-methyltransferase RsmD</fullName>
        <ecNumber evidence="4">2.1.1.171</ecNumber>
    </submittedName>
</protein>
<feature type="compositionally biased region" description="Low complexity" evidence="3">
    <location>
        <begin position="21"/>
        <end position="45"/>
    </location>
</feature>
<dbReference type="PANTHER" id="PTHR43542:SF1">
    <property type="entry name" value="METHYLTRANSFERASE"/>
    <property type="match status" value="1"/>
</dbReference>
<dbReference type="Gene3D" id="3.40.50.150">
    <property type="entry name" value="Vaccinia Virus protein VP39"/>
    <property type="match status" value="1"/>
</dbReference>
<dbReference type="PANTHER" id="PTHR43542">
    <property type="entry name" value="METHYLTRANSFERASE"/>
    <property type="match status" value="1"/>
</dbReference>
<dbReference type="InterPro" id="IPR029063">
    <property type="entry name" value="SAM-dependent_MTases_sf"/>
</dbReference>
<keyword evidence="5" id="KW-1185">Reference proteome</keyword>
<dbReference type="SUPFAM" id="SSF53335">
    <property type="entry name" value="S-adenosyl-L-methionine-dependent methyltransferases"/>
    <property type="match status" value="1"/>
</dbReference>
<accession>A0A6N1X6G6</accession>
<dbReference type="NCBIfam" id="TIGR00095">
    <property type="entry name" value="16S rRNA (guanine(966)-N(2))-methyltransferase RsmD"/>
    <property type="match status" value="1"/>
</dbReference>
<evidence type="ECO:0000256" key="2">
    <source>
        <dbReference type="ARBA" id="ARBA00022679"/>
    </source>
</evidence>
<organism evidence="4 5">
    <name type="scientific">Comamonas antarctica</name>
    <dbReference type="NCBI Taxonomy" id="2743470"/>
    <lineage>
        <taxon>Bacteria</taxon>
        <taxon>Pseudomonadati</taxon>
        <taxon>Pseudomonadota</taxon>
        <taxon>Betaproteobacteria</taxon>
        <taxon>Burkholderiales</taxon>
        <taxon>Comamonadaceae</taxon>
        <taxon>Comamonas</taxon>
    </lineage>
</organism>
<dbReference type="Proteomes" id="UP000509579">
    <property type="component" value="Chromosome"/>
</dbReference>
<evidence type="ECO:0000313" key="4">
    <source>
        <dbReference type="EMBL" id="QKV54931.1"/>
    </source>
</evidence>
<name>A0A6N1X6G6_9BURK</name>
<sequence length="241" mass="25293">MAVNDAIAALERKTRGRQRNVPEAPEAPEAPAPAKGKPAKAAPAAKPVAAGAGEIRIIGGQWRRTRLAVAQRPGLRPTPDRVRETLFNWLGQDLTGWRCLDAFAGTGALGFEAASRGAKDVAMVELDAGLVAQLRSLQQRLDAKAVKIQRGDALGALQQAAPGSLDLVLLDPPFGENALFLPALRAACTAASADGWIYLEAPAEWDAAALAPLGLVRQRYLKAGAVHAHLLRKAAETGEAA</sequence>
<gene>
    <name evidence="4" type="primary">rsmD</name>
    <name evidence="4" type="ORF">HUK68_03670</name>
</gene>
<dbReference type="KEGG" id="aant:HUK68_03670"/>
<reference evidence="4 5" key="1">
    <citation type="submission" date="2020-06" db="EMBL/GenBank/DDBJ databases">
        <title>Acidovorax antarctica sp. nov., isolated from Corinth ice sheet soil, Antarctic Fields Peninsula.</title>
        <authorList>
            <person name="Xu Q."/>
            <person name="Peng F."/>
        </authorList>
    </citation>
    <scope>NUCLEOTIDE SEQUENCE [LARGE SCALE GENOMIC DNA]</scope>
    <source>
        <strain evidence="4 5">16-35-5</strain>
    </source>
</reference>
<dbReference type="EMBL" id="CP054840">
    <property type="protein sequence ID" value="QKV54931.1"/>
    <property type="molecule type" value="Genomic_DNA"/>
</dbReference>
<dbReference type="InterPro" id="IPR004398">
    <property type="entry name" value="RNA_MeTrfase_RsmD"/>
</dbReference>
<dbReference type="AlphaFoldDB" id="A0A6N1X6G6"/>
<dbReference type="EC" id="2.1.1.171" evidence="4"/>